<keyword evidence="2" id="KW-1185">Reference proteome</keyword>
<protein>
    <submittedName>
        <fullName evidence="1">Uncharacterized protein</fullName>
    </submittedName>
</protein>
<organism evidence="1 2">
    <name type="scientific">Caerostris extrusa</name>
    <name type="common">Bark spider</name>
    <name type="synonym">Caerostris bankana</name>
    <dbReference type="NCBI Taxonomy" id="172846"/>
    <lineage>
        <taxon>Eukaryota</taxon>
        <taxon>Metazoa</taxon>
        <taxon>Ecdysozoa</taxon>
        <taxon>Arthropoda</taxon>
        <taxon>Chelicerata</taxon>
        <taxon>Arachnida</taxon>
        <taxon>Araneae</taxon>
        <taxon>Araneomorphae</taxon>
        <taxon>Entelegynae</taxon>
        <taxon>Araneoidea</taxon>
        <taxon>Araneidae</taxon>
        <taxon>Caerostris</taxon>
    </lineage>
</organism>
<comment type="caution">
    <text evidence="1">The sequence shown here is derived from an EMBL/GenBank/DDBJ whole genome shotgun (WGS) entry which is preliminary data.</text>
</comment>
<dbReference type="EMBL" id="BPLR01007684">
    <property type="protein sequence ID" value="GIY18867.1"/>
    <property type="molecule type" value="Genomic_DNA"/>
</dbReference>
<name>A0AAV4RFJ0_CAEEX</name>
<evidence type="ECO:0000313" key="1">
    <source>
        <dbReference type="EMBL" id="GIY18867.1"/>
    </source>
</evidence>
<dbReference type="AlphaFoldDB" id="A0AAV4RFJ0"/>
<dbReference type="Proteomes" id="UP001054945">
    <property type="component" value="Unassembled WGS sequence"/>
</dbReference>
<evidence type="ECO:0000313" key="2">
    <source>
        <dbReference type="Proteomes" id="UP001054945"/>
    </source>
</evidence>
<sequence>MVTYSLSGTMNSWLEIHSHKTTTFTSRLNLSPIRLNHSSPPFPTIKDSPLENFSQLPGKLLKIVTSRPKRPHPPPSVIISLILAIKSKLIPSLKHFCLLPSDMLKSASERQKLPHSLKGVEKDSFF</sequence>
<reference evidence="1 2" key="1">
    <citation type="submission" date="2021-06" db="EMBL/GenBank/DDBJ databases">
        <title>Caerostris extrusa draft genome.</title>
        <authorList>
            <person name="Kono N."/>
            <person name="Arakawa K."/>
        </authorList>
    </citation>
    <scope>NUCLEOTIDE SEQUENCE [LARGE SCALE GENOMIC DNA]</scope>
</reference>
<accession>A0AAV4RFJ0</accession>
<proteinExistence type="predicted"/>
<gene>
    <name evidence="1" type="ORF">CEXT_647141</name>
</gene>